<organism evidence="3 4">
    <name type="scientific">Horticoccus luteus</name>
    <dbReference type="NCBI Taxonomy" id="2862869"/>
    <lineage>
        <taxon>Bacteria</taxon>
        <taxon>Pseudomonadati</taxon>
        <taxon>Verrucomicrobiota</taxon>
        <taxon>Opitutia</taxon>
        <taxon>Opitutales</taxon>
        <taxon>Opitutaceae</taxon>
        <taxon>Horticoccus</taxon>
    </lineage>
</organism>
<name>A0A8F9TVL6_9BACT</name>
<dbReference type="EMBL" id="CP080507">
    <property type="protein sequence ID" value="QYM79936.1"/>
    <property type="molecule type" value="Genomic_DNA"/>
</dbReference>
<dbReference type="KEGG" id="ole:K0B96_04775"/>
<protein>
    <submittedName>
        <fullName evidence="3">2-C-methyl-D-erythritol 4-phosphate cytidylyltransferase</fullName>
    </submittedName>
</protein>
<dbReference type="PANTHER" id="PTHR32125">
    <property type="entry name" value="2-C-METHYL-D-ERYTHRITOL 4-PHOSPHATE CYTIDYLYLTRANSFERASE, CHLOROPLASTIC"/>
    <property type="match status" value="1"/>
</dbReference>
<dbReference type="InterPro" id="IPR029044">
    <property type="entry name" value="Nucleotide-diphossugar_trans"/>
</dbReference>
<keyword evidence="4" id="KW-1185">Reference proteome</keyword>
<evidence type="ECO:0000313" key="4">
    <source>
        <dbReference type="Proteomes" id="UP000825051"/>
    </source>
</evidence>
<dbReference type="InterPro" id="IPR034683">
    <property type="entry name" value="IspD/TarI"/>
</dbReference>
<dbReference type="GO" id="GO:0050518">
    <property type="term" value="F:2-C-methyl-D-erythritol 4-phosphate cytidylyltransferase activity"/>
    <property type="evidence" value="ECO:0007669"/>
    <property type="project" value="TreeGrafter"/>
</dbReference>
<reference evidence="3" key="1">
    <citation type="submission" date="2021-08" db="EMBL/GenBank/DDBJ databases">
        <title>Genome of a novel bacterium of the phylum Verrucomicrobia, Oleiharenicola sp. KSB-15.</title>
        <authorList>
            <person name="Chung J.-H."/>
            <person name="Ahn J.-H."/>
            <person name="Yoon Y."/>
            <person name="Kim D.-Y."/>
            <person name="An S.-H."/>
            <person name="Park I."/>
            <person name="Yeon J."/>
        </authorList>
    </citation>
    <scope>NUCLEOTIDE SEQUENCE</scope>
    <source>
        <strain evidence="3">KSB-15</strain>
    </source>
</reference>
<dbReference type="Gene3D" id="3.90.550.10">
    <property type="entry name" value="Spore Coat Polysaccharide Biosynthesis Protein SpsA, Chain A"/>
    <property type="match status" value="1"/>
</dbReference>
<gene>
    <name evidence="3" type="ORF">K0B96_04775</name>
</gene>
<dbReference type="AlphaFoldDB" id="A0A8F9TVL6"/>
<dbReference type="PANTHER" id="PTHR32125:SF4">
    <property type="entry name" value="2-C-METHYL-D-ERYTHRITOL 4-PHOSPHATE CYTIDYLYLTRANSFERASE, CHLOROPLASTIC"/>
    <property type="match status" value="1"/>
</dbReference>
<dbReference type="Pfam" id="PF01128">
    <property type="entry name" value="IspD"/>
    <property type="match status" value="1"/>
</dbReference>
<proteinExistence type="predicted"/>
<dbReference type="Proteomes" id="UP000825051">
    <property type="component" value="Chromosome"/>
</dbReference>
<dbReference type="CDD" id="cd02516">
    <property type="entry name" value="CDP-ME_synthetase"/>
    <property type="match status" value="1"/>
</dbReference>
<dbReference type="InterPro" id="IPR050088">
    <property type="entry name" value="IspD/TarI_cytidylyltransf_bact"/>
</dbReference>
<evidence type="ECO:0000256" key="2">
    <source>
        <dbReference type="ARBA" id="ARBA00022695"/>
    </source>
</evidence>
<sequence length="241" mass="25993">MPTSPVSSRDLTAVILAAGEGRRLGGIAKAFLELGGATLLQHAVQLMEPLVGRIVVGVRACDLSSSHQQVAALSLSVPVECVAGGDTRQDTLRRLIAATHTPYLLIHEVARPWVQPTEIRRIIAALGEHDAVVSYLPIPVRDSIALSRDGVLERALPRKDVVTLQTPHGYRRSLLEHAYALAAENNWLEDSTAALVMHTDTPVHLVEGSPRNVKITYPEDLVLLASGEKRPYGFNAVGAFA</sequence>
<keyword evidence="2 3" id="KW-0548">Nucleotidyltransferase</keyword>
<accession>A0A8F9TVL6</accession>
<evidence type="ECO:0000256" key="1">
    <source>
        <dbReference type="ARBA" id="ARBA00022679"/>
    </source>
</evidence>
<dbReference type="SUPFAM" id="SSF53448">
    <property type="entry name" value="Nucleotide-diphospho-sugar transferases"/>
    <property type="match status" value="1"/>
</dbReference>
<evidence type="ECO:0000313" key="3">
    <source>
        <dbReference type="EMBL" id="QYM79936.1"/>
    </source>
</evidence>
<dbReference type="RefSeq" id="WP_220164408.1">
    <property type="nucleotide sequence ID" value="NZ_CP080507.1"/>
</dbReference>
<keyword evidence="1" id="KW-0808">Transferase</keyword>